<dbReference type="AlphaFoldDB" id="A0A1R4H261"/>
<protein>
    <submittedName>
        <fullName evidence="1">Uncharacterized protein</fullName>
    </submittedName>
</protein>
<proteinExistence type="predicted"/>
<dbReference type="EMBL" id="FUKI01000046">
    <property type="protein sequence ID" value="SJM90318.1"/>
    <property type="molecule type" value="Genomic_DNA"/>
</dbReference>
<accession>A0A1R4H261</accession>
<evidence type="ECO:0000313" key="1">
    <source>
        <dbReference type="EMBL" id="SJM90318.1"/>
    </source>
</evidence>
<name>A0A1R4H261_9GAMM</name>
<reference evidence="2" key="1">
    <citation type="submission" date="2017-02" db="EMBL/GenBank/DDBJ databases">
        <authorList>
            <person name="Daims H."/>
        </authorList>
    </citation>
    <scope>NUCLEOTIDE SEQUENCE [LARGE SCALE GENOMIC DNA]</scope>
</reference>
<evidence type="ECO:0000313" key="2">
    <source>
        <dbReference type="Proteomes" id="UP000195667"/>
    </source>
</evidence>
<keyword evidence="2" id="KW-1185">Reference proteome</keyword>
<sequence length="79" mass="8838">MPEGFVFEVVKSAILEGGSECLNDLHNFLSNQSCLQGVGERLQKIKTSHIPKLRFYGDRATLKKKCCCRLAKHLCKIAS</sequence>
<dbReference type="Proteomes" id="UP000195667">
    <property type="component" value="Unassembled WGS sequence"/>
</dbReference>
<gene>
    <name evidence="1" type="ORF">CRENPOLYSF1_140050</name>
</gene>
<organism evidence="1 2">
    <name type="scientific">Crenothrix polyspora</name>
    <dbReference type="NCBI Taxonomy" id="360316"/>
    <lineage>
        <taxon>Bacteria</taxon>
        <taxon>Pseudomonadati</taxon>
        <taxon>Pseudomonadota</taxon>
        <taxon>Gammaproteobacteria</taxon>
        <taxon>Methylococcales</taxon>
        <taxon>Crenotrichaceae</taxon>
        <taxon>Crenothrix</taxon>
    </lineage>
</organism>